<feature type="region of interest" description="Disordered" evidence="1">
    <location>
        <begin position="29"/>
        <end position="54"/>
    </location>
</feature>
<name>A0A817B504_9BILA</name>
<dbReference type="Proteomes" id="UP000663887">
    <property type="component" value="Unassembled WGS sequence"/>
</dbReference>
<dbReference type="EMBL" id="CAJNRG010019501">
    <property type="protein sequence ID" value="CAF2273969.1"/>
    <property type="molecule type" value="Genomic_DNA"/>
</dbReference>
<reference evidence="2" key="1">
    <citation type="submission" date="2021-02" db="EMBL/GenBank/DDBJ databases">
        <authorList>
            <person name="Nowell W R."/>
        </authorList>
    </citation>
    <scope>NUCLEOTIDE SEQUENCE</scope>
</reference>
<organism evidence="2 3">
    <name type="scientific">Rotaria magnacalcarata</name>
    <dbReference type="NCBI Taxonomy" id="392030"/>
    <lineage>
        <taxon>Eukaryota</taxon>
        <taxon>Metazoa</taxon>
        <taxon>Spiralia</taxon>
        <taxon>Gnathifera</taxon>
        <taxon>Rotifera</taxon>
        <taxon>Eurotatoria</taxon>
        <taxon>Bdelloidea</taxon>
        <taxon>Philodinida</taxon>
        <taxon>Philodinidae</taxon>
        <taxon>Rotaria</taxon>
    </lineage>
</organism>
<evidence type="ECO:0000313" key="3">
    <source>
        <dbReference type="Proteomes" id="UP000663887"/>
    </source>
</evidence>
<comment type="caution">
    <text evidence="2">The sequence shown here is derived from an EMBL/GenBank/DDBJ whole genome shotgun (WGS) entry which is preliminary data.</text>
</comment>
<accession>A0A817B504</accession>
<gene>
    <name evidence="2" type="ORF">XDN619_LOCUS37354</name>
</gene>
<evidence type="ECO:0000313" key="2">
    <source>
        <dbReference type="EMBL" id="CAF2273969.1"/>
    </source>
</evidence>
<dbReference type="AlphaFoldDB" id="A0A817B504"/>
<feature type="compositionally biased region" description="Polar residues" evidence="1">
    <location>
        <begin position="43"/>
        <end position="54"/>
    </location>
</feature>
<sequence>MLYYVHICKIKISRNGILFDEKSKHLSWGGKKPKLTKNESDEQTSQNNYRTSTPAAVSSPWKSLSIDSNATLKLNLNESIDSAISQQCLYDLKHLIVEKLFDNLDQYLFLIIQH</sequence>
<proteinExistence type="predicted"/>
<protein>
    <submittedName>
        <fullName evidence="2">Uncharacterized protein</fullName>
    </submittedName>
</protein>
<evidence type="ECO:0000256" key="1">
    <source>
        <dbReference type="SAM" id="MobiDB-lite"/>
    </source>
</evidence>